<feature type="region of interest" description="Disordered" evidence="1">
    <location>
        <begin position="1"/>
        <end position="54"/>
    </location>
</feature>
<feature type="compositionally biased region" description="Low complexity" evidence="1">
    <location>
        <begin position="529"/>
        <end position="542"/>
    </location>
</feature>
<name>A0A9P4L771_9PLEO</name>
<sequence>MAPNGHAAPGRRDTRQSQSSSVQNWLDKYGDSEYQTWRHENPKEQLSYDDWKTSGHVDGLTLYYATLRLFEQSDSSDEEAGSTEAKPRARVVRGQSVREPKKKVTTNGNRLSRAGAPATSSAVTNSEDLSASGKKKRKARKKYLSEEIVASEGESELEEPDTFIPTTKTATPTAPIITINGSRKSSARKASKRKILSDEIISPEDEIDDPMAIDGVVTPAIASPLPVRSAPKASIPAHNPASPKKTILKLRRAPKKKVLSEETVIDEDTDDAKDPALAATPTVSTVVEPNIGASTGNIADTESDTESNPDATNASSELADASAASARRGLRTRRPAQKRPYFHDAQLFDEVEPEAVDATSSSPHARSRRVSVGSLGKAYDVDVSGQLDEEVIALLQDEPELDRSDRRPKHFKGKGRAWKKEGSDEDEEFTLARKKAAKAAKAKAKGQPVGPKKRGRPRKSVLSEDIIRDESDLDAVEKEGGVSQTGLPPRASPEGSKKVKAKPRKIAVYEEIIQDDSESAAEKAVDNQSVAAAPAPAVSTPTPKKRGRPRRSDQSVTSKSSTRRTEDEEGSPRQSYTPQGTPNPKGIPNNTSASLSSVQETEMKEGNERNEETELGKGDEVVVVNPMAKSVSGDEELCGYPEPSDR</sequence>
<feature type="compositionally biased region" description="Basic residues" evidence="1">
    <location>
        <begin position="328"/>
        <end position="337"/>
    </location>
</feature>
<feature type="compositionally biased region" description="Polar residues" evidence="1">
    <location>
        <begin position="572"/>
        <end position="600"/>
    </location>
</feature>
<dbReference type="InterPro" id="IPR017956">
    <property type="entry name" value="AT_hook_DNA-bd_motif"/>
</dbReference>
<dbReference type="Proteomes" id="UP000800039">
    <property type="component" value="Unassembled WGS sequence"/>
</dbReference>
<dbReference type="SMART" id="SM00384">
    <property type="entry name" value="AT_hook"/>
    <property type="match status" value="2"/>
</dbReference>
<feature type="region of interest" description="Disordered" evidence="1">
    <location>
        <begin position="73"/>
        <end position="194"/>
    </location>
</feature>
<protein>
    <submittedName>
        <fullName evidence="2">Uncharacterized protein</fullName>
    </submittedName>
</protein>
<gene>
    <name evidence="2" type="ORF">K460DRAFT_357513</name>
</gene>
<dbReference type="GO" id="GO:0003677">
    <property type="term" value="F:DNA binding"/>
    <property type="evidence" value="ECO:0007669"/>
    <property type="project" value="InterPro"/>
</dbReference>
<feature type="compositionally biased region" description="Basic residues" evidence="1">
    <location>
        <begin position="432"/>
        <end position="444"/>
    </location>
</feature>
<feature type="compositionally biased region" description="Basic residues" evidence="1">
    <location>
        <begin position="406"/>
        <end position="417"/>
    </location>
</feature>
<dbReference type="EMBL" id="ML976617">
    <property type="protein sequence ID" value="KAF1843833.1"/>
    <property type="molecule type" value="Genomic_DNA"/>
</dbReference>
<feature type="compositionally biased region" description="Polar residues" evidence="1">
    <location>
        <begin position="118"/>
        <end position="129"/>
    </location>
</feature>
<dbReference type="RefSeq" id="XP_040786396.1">
    <property type="nucleotide sequence ID" value="XM_040932040.1"/>
</dbReference>
<feature type="compositionally biased region" description="Basic and acidic residues" evidence="1">
    <location>
        <begin position="28"/>
        <end position="43"/>
    </location>
</feature>
<dbReference type="AlphaFoldDB" id="A0A9P4L771"/>
<feature type="compositionally biased region" description="Basic residues" evidence="1">
    <location>
        <begin position="185"/>
        <end position="194"/>
    </location>
</feature>
<organism evidence="2 3">
    <name type="scientific">Cucurbitaria berberidis CBS 394.84</name>
    <dbReference type="NCBI Taxonomy" id="1168544"/>
    <lineage>
        <taxon>Eukaryota</taxon>
        <taxon>Fungi</taxon>
        <taxon>Dikarya</taxon>
        <taxon>Ascomycota</taxon>
        <taxon>Pezizomycotina</taxon>
        <taxon>Dothideomycetes</taxon>
        <taxon>Pleosporomycetidae</taxon>
        <taxon>Pleosporales</taxon>
        <taxon>Pleosporineae</taxon>
        <taxon>Cucurbitariaceae</taxon>
        <taxon>Cucurbitaria</taxon>
    </lineage>
</organism>
<comment type="caution">
    <text evidence="2">The sequence shown here is derived from an EMBL/GenBank/DDBJ whole genome shotgun (WGS) entry which is preliminary data.</text>
</comment>
<feature type="compositionally biased region" description="Polar residues" evidence="1">
    <location>
        <begin position="281"/>
        <end position="300"/>
    </location>
</feature>
<dbReference type="GeneID" id="63849292"/>
<feature type="compositionally biased region" description="Basic residues" evidence="1">
    <location>
        <begin position="246"/>
        <end position="257"/>
    </location>
</feature>
<feature type="compositionally biased region" description="Basic residues" evidence="1">
    <location>
        <begin position="133"/>
        <end position="142"/>
    </location>
</feature>
<accession>A0A9P4L771</accession>
<dbReference type="OrthoDB" id="3795696at2759"/>
<evidence type="ECO:0000256" key="1">
    <source>
        <dbReference type="SAM" id="MobiDB-lite"/>
    </source>
</evidence>
<evidence type="ECO:0000313" key="3">
    <source>
        <dbReference type="Proteomes" id="UP000800039"/>
    </source>
</evidence>
<feature type="compositionally biased region" description="Low complexity" evidence="1">
    <location>
        <begin position="314"/>
        <end position="327"/>
    </location>
</feature>
<reference evidence="2" key="1">
    <citation type="submission" date="2020-01" db="EMBL/GenBank/DDBJ databases">
        <authorList>
            <consortium name="DOE Joint Genome Institute"/>
            <person name="Haridas S."/>
            <person name="Albert R."/>
            <person name="Binder M."/>
            <person name="Bloem J."/>
            <person name="Labutti K."/>
            <person name="Salamov A."/>
            <person name="Andreopoulos B."/>
            <person name="Baker S.E."/>
            <person name="Barry K."/>
            <person name="Bills G."/>
            <person name="Bluhm B.H."/>
            <person name="Cannon C."/>
            <person name="Castanera R."/>
            <person name="Culley D.E."/>
            <person name="Daum C."/>
            <person name="Ezra D."/>
            <person name="Gonzalez J.B."/>
            <person name="Henrissat B."/>
            <person name="Kuo A."/>
            <person name="Liang C."/>
            <person name="Lipzen A."/>
            <person name="Lutzoni F."/>
            <person name="Magnuson J."/>
            <person name="Mondo S."/>
            <person name="Nolan M."/>
            <person name="Ohm R."/>
            <person name="Pangilinan J."/>
            <person name="Park H.-J."/>
            <person name="Ramirez L."/>
            <person name="Alfaro M."/>
            <person name="Sun H."/>
            <person name="Tritt A."/>
            <person name="Yoshinaga Y."/>
            <person name="Zwiers L.-H."/>
            <person name="Turgeon B.G."/>
            <person name="Goodwin S.B."/>
            <person name="Spatafora J.W."/>
            <person name="Crous P.W."/>
            <person name="Grigoriev I.V."/>
        </authorList>
    </citation>
    <scope>NUCLEOTIDE SEQUENCE</scope>
    <source>
        <strain evidence="2">CBS 394.84</strain>
    </source>
</reference>
<feature type="region of interest" description="Disordered" evidence="1">
    <location>
        <begin position="229"/>
        <end position="374"/>
    </location>
</feature>
<feature type="compositionally biased region" description="Low complexity" evidence="1">
    <location>
        <begin position="162"/>
        <end position="184"/>
    </location>
</feature>
<feature type="region of interest" description="Disordered" evidence="1">
    <location>
        <begin position="398"/>
        <end position="504"/>
    </location>
</feature>
<proteinExistence type="predicted"/>
<feature type="region of interest" description="Disordered" evidence="1">
    <location>
        <begin position="516"/>
        <end position="623"/>
    </location>
</feature>
<feature type="compositionally biased region" description="Basic and acidic residues" evidence="1">
    <location>
        <begin position="461"/>
        <end position="480"/>
    </location>
</feature>
<evidence type="ECO:0000313" key="2">
    <source>
        <dbReference type="EMBL" id="KAF1843833.1"/>
    </source>
</evidence>
<dbReference type="Pfam" id="PF02178">
    <property type="entry name" value="AT_hook"/>
    <property type="match status" value="2"/>
</dbReference>
<keyword evidence="3" id="KW-1185">Reference proteome</keyword>
<feature type="compositionally biased region" description="Basic and acidic residues" evidence="1">
    <location>
        <begin position="601"/>
        <end position="620"/>
    </location>
</feature>